<evidence type="ECO:0000313" key="1">
    <source>
        <dbReference type="EMBL" id="NVO29141.1"/>
    </source>
</evidence>
<name>A0ABX2PI13_9RHOB</name>
<gene>
    <name evidence="1" type="ORF">HJ526_17085</name>
</gene>
<protein>
    <submittedName>
        <fullName evidence="1">Uncharacterized protein</fullName>
    </submittedName>
</protein>
<dbReference type="RefSeq" id="WP_176855832.1">
    <property type="nucleotide sequence ID" value="NZ_JABCJD010000011.1"/>
</dbReference>
<sequence>MTPISGQFCGANRLNYLLYRFLKVSPLIESAAVVPLNLGAVEVEPLANADAAVDIFLKVRWQIIRISFICIAVRS</sequence>
<evidence type="ECO:0000313" key="2">
    <source>
        <dbReference type="Proteomes" id="UP000523601"/>
    </source>
</evidence>
<accession>A0ABX2PI13</accession>
<organism evidence="1 2">
    <name type="scientific">Donghicola mangrovi</name>
    <dbReference type="NCBI Taxonomy" id="2729614"/>
    <lineage>
        <taxon>Bacteria</taxon>
        <taxon>Pseudomonadati</taxon>
        <taxon>Pseudomonadota</taxon>
        <taxon>Alphaproteobacteria</taxon>
        <taxon>Rhodobacterales</taxon>
        <taxon>Roseobacteraceae</taxon>
        <taxon>Donghicola</taxon>
    </lineage>
</organism>
<dbReference type="Proteomes" id="UP000523601">
    <property type="component" value="Unassembled WGS sequence"/>
</dbReference>
<reference evidence="1 2" key="1">
    <citation type="submission" date="2020-04" db="EMBL/GenBank/DDBJ databases">
        <title>Donghicola sp., a member of the Rhodobacteraceae family isolated from mangrove forest in Thailand.</title>
        <authorList>
            <person name="Charoenyingcharoen P."/>
            <person name="Yukphan P."/>
        </authorList>
    </citation>
    <scope>NUCLEOTIDE SEQUENCE [LARGE SCALE GENOMIC DNA]</scope>
    <source>
        <strain evidence="1 2">C2-DW-16</strain>
    </source>
</reference>
<comment type="caution">
    <text evidence="1">The sequence shown here is derived from an EMBL/GenBank/DDBJ whole genome shotgun (WGS) entry which is preliminary data.</text>
</comment>
<keyword evidence="2" id="KW-1185">Reference proteome</keyword>
<dbReference type="EMBL" id="JABCJD010000011">
    <property type="protein sequence ID" value="NVO29141.1"/>
    <property type="molecule type" value="Genomic_DNA"/>
</dbReference>
<proteinExistence type="predicted"/>